<evidence type="ECO:0000256" key="4">
    <source>
        <dbReference type="ARBA" id="ARBA00022840"/>
    </source>
</evidence>
<proteinExistence type="inferred from homology"/>
<dbReference type="InterPro" id="IPR027640">
    <property type="entry name" value="Kinesin-like_fam"/>
</dbReference>
<protein>
    <recommendedName>
        <fullName evidence="9">Kinesin motor domain-containing protein</fullName>
    </recommendedName>
</protein>
<keyword evidence="11" id="KW-1185">Reference proteome</keyword>
<evidence type="ECO:0000313" key="10">
    <source>
        <dbReference type="EMBL" id="CAK9859049.1"/>
    </source>
</evidence>
<dbReference type="PANTHER" id="PTHR47968">
    <property type="entry name" value="CENTROMERE PROTEIN E"/>
    <property type="match status" value="1"/>
</dbReference>
<dbReference type="Gene3D" id="3.40.850.10">
    <property type="entry name" value="Kinesin motor domain"/>
    <property type="match status" value="1"/>
</dbReference>
<sequence>MALFPGTPKLESRNCPEIVPRGGARTKGPAEEKIYVTVRVRPLSNKELARSDTSDWECTNDNTIASKIPVPDRSPYPSSYTFDRVFGPDCSTHRVYEEGAKDVALSALTGLNSTIFAYGQTSSGKTYTMRGVTESAIADIYDYIQKNQERSFVLKVSALEIYNEVVKDLLTSETNPLRLLDDKDRGTIVERLKEEVVRNCDHLHEILKICEAHRQVGETNLNDVSSRSHQIVRLTVESQPQGLTSESPPAASLVASLNFVDLAGSERASQTLAHGVRLKEGAHINRSLLTLSTCIRKLSKTKGAHIPYRDSKLTRILQHSLGGNARTAIICTMSPAHSHIEQSRNTLAFATRAKEVTNNAHINMVVSDKVLVKQLQKEVARLEAELRIPEGNENCSSDALLHAKDLQIQKMEAELKELQMQRDAAQARLDEVNKKLQAEEDKKQADESHHIHTPVSTSHRRWSDTGDYLIRKMQDQNSQMPLSTQPKGTSLHQSSAASIMLVQEIRKLENLQDELGEDANRALEALQKEVECLRMAQAGMNHDAASTIKNLQDEIKTMRCLRVKGDGGVKDQEDATMVRASLSLNPAMLREELSRLGEKDKTDADAAIATLEEQLESVQKSLDKMALDNHGVDSPKTPTRRKKGVPLAPQSGTGRQYLTADTPYSPTTRRSLRYENNENTPPRVLHDSSPLAHGGDNVSPGVNGPQKHGASPAKSGEISSSQCSKESPGGAHKCSNSVDIRKMQNMFKTAAEENIKSIRAYVTELKERVAKLQYQKQLLVCQVLELEADGKEESEEGEDHGVNELALQPVQSLDCWKTQFEQQRTHILELWNSCNVSIIHRTQFFLLFKGDPADSIYMEVELRRLTWLQEHVTPDLHCPQNHANNTPEEHLLPSSPLTTSFQRLQRERELLARRMKAQVTEEEREELFRRWGVPVDSKQRRLQLMYKVWTDPHNLAHIQASVNVVARIVGILNPGCASKEMFALNFAPPGHSERPFMFGWNGLSALLNF</sequence>
<organism evidence="10 11">
    <name type="scientific">Sphagnum jensenii</name>
    <dbReference type="NCBI Taxonomy" id="128206"/>
    <lineage>
        <taxon>Eukaryota</taxon>
        <taxon>Viridiplantae</taxon>
        <taxon>Streptophyta</taxon>
        <taxon>Embryophyta</taxon>
        <taxon>Bryophyta</taxon>
        <taxon>Sphagnophytina</taxon>
        <taxon>Sphagnopsida</taxon>
        <taxon>Sphagnales</taxon>
        <taxon>Sphagnaceae</taxon>
        <taxon>Sphagnum</taxon>
    </lineage>
</organism>
<dbReference type="InterPro" id="IPR021881">
    <property type="entry name" value="NACK_C"/>
</dbReference>
<feature type="region of interest" description="Disordered" evidence="8">
    <location>
        <begin position="1"/>
        <end position="26"/>
    </location>
</feature>
<keyword evidence="2" id="KW-0493">Microtubule</keyword>
<dbReference type="Pfam" id="PF00225">
    <property type="entry name" value="Kinesin"/>
    <property type="match status" value="1"/>
</dbReference>
<evidence type="ECO:0000256" key="3">
    <source>
        <dbReference type="ARBA" id="ARBA00022741"/>
    </source>
</evidence>
<evidence type="ECO:0000313" key="11">
    <source>
        <dbReference type="Proteomes" id="UP001497522"/>
    </source>
</evidence>
<feature type="domain" description="Kinesin motor" evidence="9">
    <location>
        <begin position="33"/>
        <end position="356"/>
    </location>
</feature>
<dbReference type="InterPro" id="IPR019821">
    <property type="entry name" value="Kinesin_motor_CS"/>
</dbReference>
<dbReference type="InterPro" id="IPR027417">
    <property type="entry name" value="P-loop_NTPase"/>
</dbReference>
<evidence type="ECO:0000256" key="1">
    <source>
        <dbReference type="ARBA" id="ARBA00007310"/>
    </source>
</evidence>
<accession>A0ABP1A991</accession>
<dbReference type="PRINTS" id="PR00380">
    <property type="entry name" value="KINESINHEAVY"/>
</dbReference>
<gene>
    <name evidence="10" type="ORF">CSSPJE1EN2_LOCUS2044</name>
</gene>
<dbReference type="Proteomes" id="UP001497522">
    <property type="component" value="Chromosome 10"/>
</dbReference>
<comment type="similarity">
    <text evidence="1">Belongs to the TRAFAC class myosin-kinesin ATPase superfamily. Kinesin family. KIN-7 subfamily.</text>
</comment>
<keyword evidence="3 6" id="KW-0547">Nucleotide-binding</keyword>
<feature type="region of interest" description="Disordered" evidence="8">
    <location>
        <begin position="437"/>
        <end position="462"/>
    </location>
</feature>
<reference evidence="10" key="1">
    <citation type="submission" date="2024-03" db="EMBL/GenBank/DDBJ databases">
        <authorList>
            <consortium name="ELIXIR-Norway"/>
            <consortium name="Elixir Norway"/>
        </authorList>
    </citation>
    <scope>NUCLEOTIDE SEQUENCE</scope>
</reference>
<feature type="binding site" evidence="6">
    <location>
        <begin position="119"/>
        <end position="126"/>
    </location>
    <ligand>
        <name>ATP</name>
        <dbReference type="ChEBI" id="CHEBI:30616"/>
    </ligand>
</feature>
<name>A0ABP1A991_9BRYO</name>
<dbReference type="SUPFAM" id="SSF52540">
    <property type="entry name" value="P-loop containing nucleoside triphosphate hydrolases"/>
    <property type="match status" value="1"/>
</dbReference>
<feature type="compositionally biased region" description="Basic and acidic residues" evidence="8">
    <location>
        <begin position="437"/>
        <end position="450"/>
    </location>
</feature>
<evidence type="ECO:0000256" key="8">
    <source>
        <dbReference type="SAM" id="MobiDB-lite"/>
    </source>
</evidence>
<dbReference type="CDD" id="cd01374">
    <property type="entry name" value="KISc_CENP_E"/>
    <property type="match status" value="1"/>
</dbReference>
<dbReference type="InterPro" id="IPR036961">
    <property type="entry name" value="Kinesin_motor_dom_sf"/>
</dbReference>
<keyword evidence="4 6" id="KW-0067">ATP-binding</keyword>
<evidence type="ECO:0000256" key="6">
    <source>
        <dbReference type="PROSITE-ProRule" id="PRU00283"/>
    </source>
</evidence>
<keyword evidence="7" id="KW-0175">Coiled coil</keyword>
<dbReference type="PANTHER" id="PTHR47968:SF23">
    <property type="entry name" value="KINESIN-LIKE PROTEIN KIN-7A"/>
    <property type="match status" value="1"/>
</dbReference>
<dbReference type="Pfam" id="PF11995">
    <property type="entry name" value="DUF3490"/>
    <property type="match status" value="1"/>
</dbReference>
<feature type="region of interest" description="Disordered" evidence="8">
    <location>
        <begin position="625"/>
        <end position="737"/>
    </location>
</feature>
<evidence type="ECO:0000256" key="5">
    <source>
        <dbReference type="ARBA" id="ARBA00023175"/>
    </source>
</evidence>
<evidence type="ECO:0000256" key="2">
    <source>
        <dbReference type="ARBA" id="ARBA00022701"/>
    </source>
</evidence>
<keyword evidence="5 6" id="KW-0505">Motor protein</keyword>
<dbReference type="SMART" id="SM00129">
    <property type="entry name" value="KISc"/>
    <property type="match status" value="1"/>
</dbReference>
<evidence type="ECO:0000256" key="7">
    <source>
        <dbReference type="SAM" id="Coils"/>
    </source>
</evidence>
<feature type="coiled-coil region" evidence="7">
    <location>
        <begin position="501"/>
        <end position="536"/>
    </location>
</feature>
<dbReference type="InterPro" id="IPR001752">
    <property type="entry name" value="Kinesin_motor_dom"/>
</dbReference>
<evidence type="ECO:0000259" key="9">
    <source>
        <dbReference type="PROSITE" id="PS50067"/>
    </source>
</evidence>
<dbReference type="EMBL" id="OZ023711">
    <property type="protein sequence ID" value="CAK9859049.1"/>
    <property type="molecule type" value="Genomic_DNA"/>
</dbReference>
<dbReference type="PROSITE" id="PS50067">
    <property type="entry name" value="KINESIN_MOTOR_2"/>
    <property type="match status" value="1"/>
</dbReference>
<dbReference type="PROSITE" id="PS00411">
    <property type="entry name" value="KINESIN_MOTOR_1"/>
    <property type="match status" value="1"/>
</dbReference>